<dbReference type="EMBL" id="AZTB01000001">
    <property type="protein sequence ID" value="KGG81430.1"/>
    <property type="molecule type" value="Genomic_DNA"/>
</dbReference>
<keyword evidence="2" id="KW-0472">Membrane</keyword>
<keyword evidence="1" id="KW-0175">Coiled coil</keyword>
<keyword evidence="2" id="KW-0812">Transmembrane</keyword>
<feature type="transmembrane region" description="Helical" evidence="2">
    <location>
        <begin position="102"/>
        <end position="119"/>
    </location>
</feature>
<organism evidence="3 4">
    <name type="scientific">Caloranaerobacter azorensis H53214</name>
    <dbReference type="NCBI Taxonomy" id="1156417"/>
    <lineage>
        <taxon>Bacteria</taxon>
        <taxon>Bacillati</taxon>
        <taxon>Bacillota</taxon>
        <taxon>Tissierellia</taxon>
        <taxon>Tissierellales</taxon>
        <taxon>Thermohalobacteraceae</taxon>
        <taxon>Caloranaerobacter</taxon>
    </lineage>
</organism>
<comment type="caution">
    <text evidence="3">The sequence shown here is derived from an EMBL/GenBank/DDBJ whole genome shotgun (WGS) entry which is preliminary data.</text>
</comment>
<dbReference type="InterPro" id="IPR014194">
    <property type="entry name" value="Spore_III_AE"/>
</dbReference>
<protein>
    <submittedName>
        <fullName evidence="3">Stage III sporulation protein AE</fullName>
    </submittedName>
</protein>
<feature type="transmembrane region" description="Helical" evidence="2">
    <location>
        <begin position="281"/>
        <end position="303"/>
    </location>
</feature>
<feature type="transmembrane region" description="Helical" evidence="2">
    <location>
        <begin position="164"/>
        <end position="186"/>
    </location>
</feature>
<evidence type="ECO:0000313" key="3">
    <source>
        <dbReference type="EMBL" id="KGG81430.1"/>
    </source>
</evidence>
<evidence type="ECO:0000313" key="4">
    <source>
        <dbReference type="Proteomes" id="UP000029622"/>
    </source>
</evidence>
<dbReference type="STRING" id="1156417.Y919_00260"/>
<feature type="transmembrane region" description="Helical" evidence="2">
    <location>
        <begin position="309"/>
        <end position="333"/>
    </location>
</feature>
<proteinExistence type="predicted"/>
<feature type="coiled-coil region" evidence="1">
    <location>
        <begin position="35"/>
        <end position="62"/>
    </location>
</feature>
<evidence type="ECO:0000256" key="2">
    <source>
        <dbReference type="SAM" id="Phobius"/>
    </source>
</evidence>
<dbReference type="Pfam" id="PF09546">
    <property type="entry name" value="Spore_III_AE"/>
    <property type="match status" value="1"/>
</dbReference>
<feature type="transmembrane region" description="Helical" evidence="2">
    <location>
        <begin position="359"/>
        <end position="383"/>
    </location>
</feature>
<sequence length="391" mass="43112">MNNRFLLLLIMILCFIPESVVIAEDNIGIDNIIEEQLEKLNIEELQRTIDNITKDNEQYFKKIDVLEYIKSLLKGERVFSFEEVLKSLLTLIFKEIMINSKLLGQLLILSILCAVLTNIQSAFEKNTVGELAFYVCYMLLIAIAMKSFVISMSLANKAIDEMVLFMQALLPILITLLLAVGGITSAAIFKPIIFGSVSIMSTLMKNVILPLIFFSAIIGIISKLSNKVQISKLSSIIRQITTTLLGMLLTIFLGIMSIHGVATSKLDGVTIKTAKFAMDSFIPIVGGFLSEAIDTVVSCSLLLKNAVGVIGLVLIFIICVIPIIKIVSLILIYKFTTVIIEPISDERIIQCLNEISKSLLMIFAIISSVGIMFFIAVTIIVGAGNITTMLR</sequence>
<dbReference type="Proteomes" id="UP000029622">
    <property type="component" value="Unassembled WGS sequence"/>
</dbReference>
<dbReference type="PRINTS" id="PR00173">
    <property type="entry name" value="EDTRNSPORT"/>
</dbReference>
<gene>
    <name evidence="3" type="ORF">Y919_00260</name>
</gene>
<dbReference type="NCBIfam" id="TIGR02829">
    <property type="entry name" value="spore_III_AE"/>
    <property type="match status" value="1"/>
</dbReference>
<feature type="transmembrane region" description="Helical" evidence="2">
    <location>
        <begin position="207"/>
        <end position="224"/>
    </location>
</feature>
<reference evidence="3 4" key="1">
    <citation type="submission" date="2013-12" db="EMBL/GenBank/DDBJ databases">
        <title>Draft genome sequence of Caloranaerobacter sp. H53214.</title>
        <authorList>
            <person name="Jiang L.J."/>
            <person name="Shao Z.Z."/>
            <person name="Long M.N."/>
        </authorList>
    </citation>
    <scope>NUCLEOTIDE SEQUENCE [LARGE SCALE GENOMIC DNA]</scope>
    <source>
        <strain evidence="3 4">H53214</strain>
    </source>
</reference>
<dbReference type="RefSeq" id="WP_035161172.1">
    <property type="nucleotide sequence ID" value="NZ_AZTB01000001.1"/>
</dbReference>
<keyword evidence="2" id="KW-1133">Transmembrane helix</keyword>
<accession>A0A096BJP8</accession>
<evidence type="ECO:0000256" key="1">
    <source>
        <dbReference type="SAM" id="Coils"/>
    </source>
</evidence>
<feature type="transmembrane region" description="Helical" evidence="2">
    <location>
        <begin position="236"/>
        <end position="261"/>
    </location>
</feature>
<dbReference type="AlphaFoldDB" id="A0A096BJP8"/>
<name>A0A096BJP8_9FIRM</name>
<feature type="transmembrane region" description="Helical" evidence="2">
    <location>
        <begin position="131"/>
        <end position="152"/>
    </location>
</feature>